<comment type="caution">
    <text evidence="3">The sequence shown here is derived from an EMBL/GenBank/DDBJ whole genome shotgun (WGS) entry which is preliminary data.</text>
</comment>
<sequence length="180" mass="20176">MINKQNNLYRIFFLVLAIALYACMPATKSESDNNSELLQKENELLKKENEILKKENDSKASASTQSDKASLSFLTELNGKYPHNIKLLDNEVLKPRLQKLLGSQYDYMVSIWEVETPIEIENGLLYTSAMQAHSGGDPGAVLMADMTKNVLYVAIRQDGNAKVYSEDGSAAPQRLQDWAN</sequence>
<evidence type="ECO:0000256" key="2">
    <source>
        <dbReference type="SAM" id="SignalP"/>
    </source>
</evidence>
<feature type="signal peptide" evidence="2">
    <location>
        <begin position="1"/>
        <end position="28"/>
    </location>
</feature>
<dbReference type="RefSeq" id="WP_314519293.1">
    <property type="nucleotide sequence ID" value="NZ_JASJOU010000022.1"/>
</dbReference>
<proteinExistence type="predicted"/>
<evidence type="ECO:0000313" key="4">
    <source>
        <dbReference type="Proteomes" id="UP001232063"/>
    </source>
</evidence>
<feature type="chain" id="PRO_5042171582" description="Lipoprotein" evidence="2">
    <location>
        <begin position="29"/>
        <end position="180"/>
    </location>
</feature>
<feature type="coiled-coil region" evidence="1">
    <location>
        <begin position="28"/>
        <end position="62"/>
    </location>
</feature>
<dbReference type="AlphaFoldDB" id="A0AAE3UHT8"/>
<name>A0AAE3UHT8_9BACT</name>
<keyword evidence="4" id="KW-1185">Reference proteome</keyword>
<reference evidence="3" key="1">
    <citation type="submission" date="2023-05" db="EMBL/GenBank/DDBJ databases">
        <authorList>
            <person name="Zhang X."/>
        </authorList>
    </citation>
    <scope>NUCLEOTIDE SEQUENCE</scope>
    <source>
        <strain evidence="3">BD1B2-1</strain>
    </source>
</reference>
<keyword evidence="1" id="KW-0175">Coiled coil</keyword>
<accession>A0AAE3UHT8</accession>
<gene>
    <name evidence="3" type="ORF">QNI22_37370</name>
</gene>
<dbReference type="PROSITE" id="PS51257">
    <property type="entry name" value="PROKAR_LIPOPROTEIN"/>
    <property type="match status" value="1"/>
</dbReference>
<protein>
    <recommendedName>
        <fullName evidence="5">Lipoprotein</fullName>
    </recommendedName>
</protein>
<dbReference type="Proteomes" id="UP001232063">
    <property type="component" value="Unassembled WGS sequence"/>
</dbReference>
<organism evidence="3 4">
    <name type="scientific">Xanthocytophaga agilis</name>
    <dbReference type="NCBI Taxonomy" id="3048010"/>
    <lineage>
        <taxon>Bacteria</taxon>
        <taxon>Pseudomonadati</taxon>
        <taxon>Bacteroidota</taxon>
        <taxon>Cytophagia</taxon>
        <taxon>Cytophagales</taxon>
        <taxon>Rhodocytophagaceae</taxon>
        <taxon>Xanthocytophaga</taxon>
    </lineage>
</organism>
<keyword evidence="2" id="KW-0732">Signal</keyword>
<dbReference type="EMBL" id="JASJOU010000022">
    <property type="protein sequence ID" value="MDJ1506383.1"/>
    <property type="molecule type" value="Genomic_DNA"/>
</dbReference>
<evidence type="ECO:0008006" key="5">
    <source>
        <dbReference type="Google" id="ProtNLM"/>
    </source>
</evidence>
<evidence type="ECO:0000256" key="1">
    <source>
        <dbReference type="SAM" id="Coils"/>
    </source>
</evidence>
<evidence type="ECO:0000313" key="3">
    <source>
        <dbReference type="EMBL" id="MDJ1506383.1"/>
    </source>
</evidence>